<dbReference type="InterPro" id="IPR000674">
    <property type="entry name" value="Ald_Oxase/Xan_DH_a/b"/>
</dbReference>
<evidence type="ECO:0000313" key="4">
    <source>
        <dbReference type="EMBL" id="TWT93126.1"/>
    </source>
</evidence>
<dbReference type="Pfam" id="PF20256">
    <property type="entry name" value="MoCoBD_2"/>
    <property type="match status" value="1"/>
</dbReference>
<dbReference type="PANTHER" id="PTHR11908:SF132">
    <property type="entry name" value="ALDEHYDE OXIDASE 1-RELATED"/>
    <property type="match status" value="1"/>
</dbReference>
<dbReference type="EMBL" id="SJPM01000010">
    <property type="protein sequence ID" value="TWT93126.1"/>
    <property type="molecule type" value="Genomic_DNA"/>
</dbReference>
<dbReference type="SMART" id="SM01008">
    <property type="entry name" value="Ald_Xan_dh_C"/>
    <property type="match status" value="1"/>
</dbReference>
<keyword evidence="1" id="KW-0500">Molybdenum</keyword>
<reference evidence="4 5" key="1">
    <citation type="submission" date="2019-02" db="EMBL/GenBank/DDBJ databases">
        <title>Deep-cultivation of Planctomycetes and their phenomic and genomic characterization uncovers novel biology.</title>
        <authorList>
            <person name="Wiegand S."/>
            <person name="Jogler M."/>
            <person name="Boedeker C."/>
            <person name="Pinto D."/>
            <person name="Vollmers J."/>
            <person name="Rivas-Marin E."/>
            <person name="Kohn T."/>
            <person name="Peeters S.H."/>
            <person name="Heuer A."/>
            <person name="Rast P."/>
            <person name="Oberbeckmann S."/>
            <person name="Bunk B."/>
            <person name="Jeske O."/>
            <person name="Meyerdierks A."/>
            <person name="Storesund J.E."/>
            <person name="Kallscheuer N."/>
            <person name="Luecker S."/>
            <person name="Lage O.M."/>
            <person name="Pohl T."/>
            <person name="Merkel B.J."/>
            <person name="Hornburger P."/>
            <person name="Mueller R.-W."/>
            <person name="Bruemmer F."/>
            <person name="Labrenz M."/>
            <person name="Spormann A.M."/>
            <person name="Op Den Camp H."/>
            <person name="Overmann J."/>
            <person name="Amann R."/>
            <person name="Jetten M.S.M."/>
            <person name="Mascher T."/>
            <person name="Medema M.H."/>
            <person name="Devos D.P."/>
            <person name="Kaster A.-K."/>
            <person name="Ovreas L."/>
            <person name="Rohde M."/>
            <person name="Galperin M.Y."/>
            <person name="Jogler C."/>
        </authorList>
    </citation>
    <scope>NUCLEOTIDE SEQUENCE [LARGE SCALE GENOMIC DNA]</scope>
    <source>
        <strain evidence="4 5">Pla100</strain>
    </source>
</reference>
<dbReference type="OrthoDB" id="221297at2"/>
<feature type="domain" description="Aldehyde oxidase/xanthine dehydrogenase a/b hammerhead" evidence="3">
    <location>
        <begin position="26"/>
        <end position="141"/>
    </location>
</feature>
<dbReference type="SUPFAM" id="SSF56003">
    <property type="entry name" value="Molybdenum cofactor-binding domain"/>
    <property type="match status" value="1"/>
</dbReference>
<gene>
    <name evidence="4" type="primary">xdhA</name>
    <name evidence="4" type="ORF">Pla100_44430</name>
</gene>
<keyword evidence="2 4" id="KW-0560">Oxidoreductase</keyword>
<dbReference type="Gene3D" id="3.30.365.10">
    <property type="entry name" value="Aldehyde oxidase/xanthine dehydrogenase, molybdopterin binding domain"/>
    <property type="match status" value="4"/>
</dbReference>
<dbReference type="InterPro" id="IPR008274">
    <property type="entry name" value="AldOxase/xan_DH_MoCoBD1"/>
</dbReference>
<sequence length="748" mass="80649">MAYESLQLDGPVGKSLVRVSGREKVTGSATFTAEWPIENLLHCVAVPATVAHGTIDSIDTSEAASMPGVRLIITPENVPKIKQVQSGSETNFKTSISSKLYPASENEIFFAGQYVAAVVAESFESARDAALAVKVNYQIKPHTTDIDDAPADERPDSVMGAPAVISIGDADAALDKAAIKVDHQYPLIGNHHNPIEPHATIAHWSTQNNKPFLTVYDASQSLPIAQASLVKVFGLDPKQVRVICKYVGGAFGSKGLMWPQALVACFASKMTGQPVKCVVTRRQMYGGTGHRTPIRQRVAIGCDESGKIQSVIHEGYASTAIKDTYTEAFTMATRMMLQTQNLRLSQKHCRLNTQIPTFMRAPAETPGMFALESAVDEMAVKLNMDPIEFRRINEPEKDIHQDKPFSSRLLMECYDRGAKRFNWSKRNKQPRQTHDGDWLIGHGVASATYPYLTFPTKVELTWKSDGTVNIKCCTHEIGTGIRTAAGQLLADMLGIPASRVSMEIGDTDLPPGGVTGGSATTASVGGAIRLALEKLKKRLIELAPEGSPIAGVEAENIRLRNGKLIAGENAESAMLAVEDLLSAAMKDRVSAIGDFKGPKDSPTSNHSFGATFVEVAVDETLGLVRVRRMLGCYACGTILNARTGRSQFIGGLIFGVGHALQEATHWDHRLGRITNDNLAEYHVPVNADIPDLDVMWIDTPDFNASPIGAKGIGEIGITGVAAAIANAVYNATGKRIRSLPITPEKVMA</sequence>
<dbReference type="AlphaFoldDB" id="A0A5C6A132"/>
<dbReference type="GO" id="GO:0005506">
    <property type="term" value="F:iron ion binding"/>
    <property type="evidence" value="ECO:0007669"/>
    <property type="project" value="InterPro"/>
</dbReference>
<name>A0A5C6A132_9BACT</name>
<evidence type="ECO:0000259" key="3">
    <source>
        <dbReference type="SMART" id="SM01008"/>
    </source>
</evidence>
<dbReference type="InterPro" id="IPR037165">
    <property type="entry name" value="AldOxase/xan_DH_Mopterin-bd_sf"/>
</dbReference>
<dbReference type="RefSeq" id="WP_146579953.1">
    <property type="nucleotide sequence ID" value="NZ_SJPM01000010.1"/>
</dbReference>
<keyword evidence="5" id="KW-1185">Reference proteome</keyword>
<dbReference type="EC" id="1.17.1.4" evidence="4"/>
<evidence type="ECO:0000256" key="1">
    <source>
        <dbReference type="ARBA" id="ARBA00022505"/>
    </source>
</evidence>
<dbReference type="Pfam" id="PF02738">
    <property type="entry name" value="MoCoBD_1"/>
    <property type="match status" value="1"/>
</dbReference>
<dbReference type="InterPro" id="IPR036856">
    <property type="entry name" value="Ald_Oxase/Xan_DH_a/b_sf"/>
</dbReference>
<dbReference type="Proteomes" id="UP000316213">
    <property type="component" value="Unassembled WGS sequence"/>
</dbReference>
<comment type="caution">
    <text evidence="4">The sequence shown here is derived from an EMBL/GenBank/DDBJ whole genome shotgun (WGS) entry which is preliminary data.</text>
</comment>
<dbReference type="GO" id="GO:0004854">
    <property type="term" value="F:xanthine dehydrogenase activity"/>
    <property type="evidence" value="ECO:0007669"/>
    <property type="project" value="UniProtKB-EC"/>
</dbReference>
<dbReference type="SUPFAM" id="SSF54665">
    <property type="entry name" value="CO dehydrogenase molybdoprotein N-domain-like"/>
    <property type="match status" value="1"/>
</dbReference>
<protein>
    <submittedName>
        <fullName evidence="4">Xanthine dehydrogenase molybdenum-binding subunit</fullName>
        <ecNumber evidence="4">1.17.1.4</ecNumber>
    </submittedName>
</protein>
<dbReference type="Pfam" id="PF01315">
    <property type="entry name" value="Ald_Xan_dh_C"/>
    <property type="match status" value="1"/>
</dbReference>
<evidence type="ECO:0000256" key="2">
    <source>
        <dbReference type="ARBA" id="ARBA00023002"/>
    </source>
</evidence>
<proteinExistence type="predicted"/>
<dbReference type="Gene3D" id="3.90.1170.50">
    <property type="entry name" value="Aldehyde oxidase/xanthine dehydrogenase, a/b hammerhead"/>
    <property type="match status" value="1"/>
</dbReference>
<evidence type="ECO:0000313" key="5">
    <source>
        <dbReference type="Proteomes" id="UP000316213"/>
    </source>
</evidence>
<accession>A0A5C6A132</accession>
<organism evidence="4 5">
    <name type="scientific">Neorhodopirellula pilleata</name>
    <dbReference type="NCBI Taxonomy" id="2714738"/>
    <lineage>
        <taxon>Bacteria</taxon>
        <taxon>Pseudomonadati</taxon>
        <taxon>Planctomycetota</taxon>
        <taxon>Planctomycetia</taxon>
        <taxon>Pirellulales</taxon>
        <taxon>Pirellulaceae</taxon>
        <taxon>Neorhodopirellula</taxon>
    </lineage>
</organism>
<dbReference type="PANTHER" id="PTHR11908">
    <property type="entry name" value="XANTHINE DEHYDROGENASE"/>
    <property type="match status" value="1"/>
</dbReference>
<dbReference type="InterPro" id="IPR046867">
    <property type="entry name" value="AldOxase/xan_DH_MoCoBD2"/>
</dbReference>
<dbReference type="InterPro" id="IPR016208">
    <property type="entry name" value="Ald_Oxase/xanthine_DH-like"/>
</dbReference>